<dbReference type="AlphaFoldDB" id="A0A9D1GQL7"/>
<gene>
    <name evidence="2" type="ORF">IAD46_02040</name>
</gene>
<sequence>MDIILHHDKFHRRIYKFYRVTKIQKEDQTIRHLLCYYQELACKNYPSEEKMDAVLGRFYDAKFRVRLTNYGCYSLMEYSLSAIEPIFIQDESYQSEALEALFLKLIEPTFDPSVAEGLFERAYEIYESDLLMRQENYATVALQKALKEYFKGTDRDFDSTGSLKDLESITLEGLKGYYEKAKQEETLLLLCSLDEKQSRKTYSLTPKKDYHFKRRNNIRGRFYEDAPTEQCYLQVFYETKTYADDRLYYAMMFLNHLFGGSSSSKLFTIVREKYGLCYSINSMYLGASGILICSAIIEKKDVDATLKAMEEALTSIQKEEYDLEEVRKYYLSLHRGNEDYQETAINNYLSDHFFLDTPRSYLEEEAIQAVSKKDLQEAFSRLEQTFVYVYGGGTDHGKTH</sequence>
<evidence type="ECO:0000313" key="3">
    <source>
        <dbReference type="Proteomes" id="UP000886758"/>
    </source>
</evidence>
<dbReference type="InterPro" id="IPR011249">
    <property type="entry name" value="Metalloenz_LuxS/M16"/>
</dbReference>
<reference evidence="2" key="2">
    <citation type="journal article" date="2021" name="PeerJ">
        <title>Extensive microbial diversity within the chicken gut microbiome revealed by metagenomics and culture.</title>
        <authorList>
            <person name="Gilroy R."/>
            <person name="Ravi A."/>
            <person name="Getino M."/>
            <person name="Pursley I."/>
            <person name="Horton D.L."/>
            <person name="Alikhan N.F."/>
            <person name="Baker D."/>
            <person name="Gharbi K."/>
            <person name="Hall N."/>
            <person name="Watson M."/>
            <person name="Adriaenssens E.M."/>
            <person name="Foster-Nyarko E."/>
            <person name="Jarju S."/>
            <person name="Secka A."/>
            <person name="Antonio M."/>
            <person name="Oren A."/>
            <person name="Chaudhuri R.R."/>
            <person name="La Ragione R."/>
            <person name="Hildebrand F."/>
            <person name="Pallen M.J."/>
        </authorList>
    </citation>
    <scope>NUCLEOTIDE SEQUENCE</scope>
    <source>
        <strain evidence="2">ChiW17-6978</strain>
    </source>
</reference>
<comment type="caution">
    <text evidence="2">The sequence shown here is derived from an EMBL/GenBank/DDBJ whole genome shotgun (WGS) entry which is preliminary data.</text>
</comment>
<dbReference type="Proteomes" id="UP000886758">
    <property type="component" value="Unassembled WGS sequence"/>
</dbReference>
<dbReference type="Pfam" id="PF05193">
    <property type="entry name" value="Peptidase_M16_C"/>
    <property type="match status" value="1"/>
</dbReference>
<dbReference type="GO" id="GO:0046872">
    <property type="term" value="F:metal ion binding"/>
    <property type="evidence" value="ECO:0007669"/>
    <property type="project" value="InterPro"/>
</dbReference>
<name>A0A9D1GQL7_9MOLU</name>
<dbReference type="Gene3D" id="3.30.830.10">
    <property type="entry name" value="Metalloenzyme, LuxS/M16 peptidase-like"/>
    <property type="match status" value="2"/>
</dbReference>
<evidence type="ECO:0000259" key="1">
    <source>
        <dbReference type="Pfam" id="PF05193"/>
    </source>
</evidence>
<protein>
    <submittedName>
        <fullName evidence="2">Insulinase family protein</fullName>
    </submittedName>
</protein>
<accession>A0A9D1GQL7</accession>
<dbReference type="EMBL" id="DVLF01000065">
    <property type="protein sequence ID" value="HIT49785.1"/>
    <property type="molecule type" value="Genomic_DNA"/>
</dbReference>
<proteinExistence type="predicted"/>
<dbReference type="SUPFAM" id="SSF63411">
    <property type="entry name" value="LuxS/MPP-like metallohydrolase"/>
    <property type="match status" value="2"/>
</dbReference>
<reference evidence="2" key="1">
    <citation type="submission" date="2020-10" db="EMBL/GenBank/DDBJ databases">
        <authorList>
            <person name="Gilroy R."/>
        </authorList>
    </citation>
    <scope>NUCLEOTIDE SEQUENCE</scope>
    <source>
        <strain evidence="2">ChiW17-6978</strain>
    </source>
</reference>
<dbReference type="InterPro" id="IPR007863">
    <property type="entry name" value="Peptidase_M16_C"/>
</dbReference>
<evidence type="ECO:0000313" key="2">
    <source>
        <dbReference type="EMBL" id="HIT49785.1"/>
    </source>
</evidence>
<organism evidence="2 3">
    <name type="scientific">Candidatus Pelethenecus faecipullorum</name>
    <dbReference type="NCBI Taxonomy" id="2840900"/>
    <lineage>
        <taxon>Bacteria</taxon>
        <taxon>Bacillati</taxon>
        <taxon>Mycoplasmatota</taxon>
        <taxon>Mollicutes</taxon>
        <taxon>Candidatus Pelethenecus</taxon>
    </lineage>
</organism>
<feature type="domain" description="Peptidase M16 C-terminal" evidence="1">
    <location>
        <begin position="215"/>
        <end position="327"/>
    </location>
</feature>